<keyword evidence="1" id="KW-0548">Nucleotidyltransferase</keyword>
<reference evidence="1" key="1">
    <citation type="submission" date="2013-07" db="EMBL/GenBank/DDBJ databases">
        <authorList>
            <person name="Geib S."/>
        </authorList>
    </citation>
    <scope>NUCLEOTIDE SEQUENCE</scope>
</reference>
<protein>
    <submittedName>
        <fullName evidence="1">RNA-directed RNA polymerase</fullName>
    </submittedName>
</protein>
<dbReference type="AlphaFoldDB" id="W8B2V5"/>
<dbReference type="EMBL" id="GAMC01013668">
    <property type="protein sequence ID" value="JAB92887.1"/>
    <property type="molecule type" value="mRNA"/>
</dbReference>
<keyword evidence="1" id="KW-0808">Transferase</keyword>
<sequence length="932" mass="105019">MTTNIRESVISTPVFNSEGLRGGSIVRFFIERSTTYPSRCSDKPVCPGSYVGPYRGNLPSFKVPPHHMRMSEIMRLAQILNAQVAAFVLVWPACQYGLTANYANVQAILPLVNLIRWTCSSYIHNGEQFVAPRLKLFCAWARYKSGPQLHHPPEGISRFPFCDVNGVPDFGKVFIGSIADKSSRPKTLFRFSRMGRAFPPGDINVQRQALADHRELMTSEFSTPQVVLNAFYKVIKTVTKDCLEGIENPGISLSNSSCWERERRRGGAAEEITSTLLEYYPLVPYLSRLEGSTFESYKEACQGLGYDETFIGMSTGPEGLPHEVSDVTGLAFDAIVQKEFSGNVSRRLATHKVVPVPDRGGFKVRVITAGQARIQCLAQNVRKVIYRLVLPKTPSKWSLVENGVLHFLRQLRRPAGPQADTLGAWVAMSCDMKSATDRFPHDVVETINDAIESNLSPPQAECANWVSWRMLSGPQLLRYPGESAENQLTRTTCGNLMGTAPSWVHLNLFNLTLIRTSWSLWASERWRRQLMRFFKESSWNTGDIASVDKTGLRDKILIILADKRFNPFVFPKIWKFNELTCIVGDDLGASCPFAVAVIYEIILEICNGRTSFGKHYVQLWQDGAFVLLAEDWGIVKEQSLEVQPCESLRGIVAATHQYDSRQAMPAWHQIGTTLSASVQRVRPAARRAVCSLGHTALYDWRSYLLRVGLPVYLPTSVGGLGWPHPRGLEYALDRLSIKTKLAYQALRGFRQEPKNFVFQILKLRSSWLSSERNSAYTRLLSTLKSYFNGFSVAKTAEGQLAPLDETNHIIGLFPTRWAISSQESRCRRLTDVIDKLVLNGLPVGYMCENISLTFDKPYREASLAAKRFSRERDRLVRLRQGHMKYVKKGSELAQDIRSDEELLDSLYIFIGDEFENTFPNLSSVVLDQPTLD</sequence>
<organism evidence="1">
    <name type="scientific">Ceratitis capitata</name>
    <name type="common">Mediterranean fruit fly</name>
    <name type="synonym">Tephritis capitata</name>
    <dbReference type="NCBI Taxonomy" id="7213"/>
    <lineage>
        <taxon>Eukaryota</taxon>
        <taxon>Metazoa</taxon>
        <taxon>Ecdysozoa</taxon>
        <taxon>Arthropoda</taxon>
        <taxon>Hexapoda</taxon>
        <taxon>Insecta</taxon>
        <taxon>Pterygota</taxon>
        <taxon>Neoptera</taxon>
        <taxon>Endopterygota</taxon>
        <taxon>Diptera</taxon>
        <taxon>Brachycera</taxon>
        <taxon>Muscomorpha</taxon>
        <taxon>Tephritoidea</taxon>
        <taxon>Tephritidae</taxon>
        <taxon>Ceratitis</taxon>
        <taxon>Ceratitis</taxon>
    </lineage>
</organism>
<gene>
    <name evidence="1" type="primary">RDRP</name>
</gene>
<proteinExistence type="evidence at transcript level"/>
<keyword evidence="1" id="KW-0696">RNA-directed RNA polymerase</keyword>
<evidence type="ECO:0000313" key="1">
    <source>
        <dbReference type="EMBL" id="JAB92887.1"/>
    </source>
</evidence>
<dbReference type="GO" id="GO:0003968">
    <property type="term" value="F:RNA-directed RNA polymerase activity"/>
    <property type="evidence" value="ECO:0007669"/>
    <property type="project" value="UniProtKB-KW"/>
</dbReference>
<name>W8B2V5_CERCA</name>
<accession>W8B2V5</accession>
<reference evidence="1" key="2">
    <citation type="journal article" date="2014" name="BMC Genomics">
        <title>A genomic perspective to assessing quality of mass-reared SIT flies used in Mediterranean fruit fly (Ceratitis capitata) eradication in California.</title>
        <authorList>
            <person name="Calla B."/>
            <person name="Hall B."/>
            <person name="Hou S."/>
            <person name="Geib S.M."/>
        </authorList>
    </citation>
    <scope>NUCLEOTIDE SEQUENCE</scope>
</reference>